<evidence type="ECO:0000256" key="1">
    <source>
        <dbReference type="ARBA" id="ARBA00022723"/>
    </source>
</evidence>
<dbReference type="GO" id="GO:0016853">
    <property type="term" value="F:isomerase activity"/>
    <property type="evidence" value="ECO:0007669"/>
    <property type="project" value="UniProtKB-KW"/>
</dbReference>
<keyword evidence="4" id="KW-0413">Isomerase</keyword>
<dbReference type="SUPFAM" id="SSF56529">
    <property type="entry name" value="FAH"/>
    <property type="match status" value="1"/>
</dbReference>
<evidence type="ECO:0000259" key="2">
    <source>
        <dbReference type="Pfam" id="PF01557"/>
    </source>
</evidence>
<dbReference type="InterPro" id="IPR036663">
    <property type="entry name" value="Fumarylacetoacetase_C_sf"/>
</dbReference>
<name>A0A6V8K3T5_9ACTN</name>
<gene>
    <name evidence="4" type="ORF">Phou_023700</name>
</gene>
<proteinExistence type="predicted"/>
<dbReference type="Pfam" id="PF01557">
    <property type="entry name" value="FAA_hydrolase"/>
    <property type="match status" value="1"/>
</dbReference>
<sequence>MSFGVVEGDPDGLTVAEIEGHPFGQISFTTQRWALADVRLLSPILPSKVVCVGRNYADHAAELGNEVPKEPLLFLKPSTSVIGPRDAIRLPPQSKQVEHEAELAVVIGPPGARRADRAAAERAIFGYTCANDVTARDLQKADVQFTRAKGFDSFCPLGPWISTGLDVSDLEVRCEVNEEVRQLGRTKDMVFDVPTLVSYVSHVMTLLPGDVILTGTPAGVSPITAGDTVMVRVEGIGDLANPVVGLD</sequence>
<dbReference type="PANTHER" id="PTHR11820:SF7">
    <property type="entry name" value="ACYLPYRUVASE FAHD1, MITOCHONDRIAL"/>
    <property type="match status" value="1"/>
</dbReference>
<dbReference type="Gene3D" id="2.30.30.370">
    <property type="entry name" value="FAH"/>
    <property type="match status" value="1"/>
</dbReference>
<dbReference type="GO" id="GO:0019752">
    <property type="term" value="P:carboxylic acid metabolic process"/>
    <property type="evidence" value="ECO:0007669"/>
    <property type="project" value="UniProtKB-ARBA"/>
</dbReference>
<evidence type="ECO:0000313" key="5">
    <source>
        <dbReference type="Proteomes" id="UP000482800"/>
    </source>
</evidence>
<organism evidence="4 5">
    <name type="scientific">Phytohabitans houttuyneae</name>
    <dbReference type="NCBI Taxonomy" id="1076126"/>
    <lineage>
        <taxon>Bacteria</taxon>
        <taxon>Bacillati</taxon>
        <taxon>Actinomycetota</taxon>
        <taxon>Actinomycetes</taxon>
        <taxon>Micromonosporales</taxon>
        <taxon>Micromonosporaceae</taxon>
    </lineage>
</organism>
<dbReference type="Pfam" id="PF10370">
    <property type="entry name" value="Rv2993c-like_N"/>
    <property type="match status" value="1"/>
</dbReference>
<accession>A0A6V8K3T5</accession>
<dbReference type="Gene3D" id="3.90.850.10">
    <property type="entry name" value="Fumarylacetoacetase-like, C-terminal domain"/>
    <property type="match status" value="1"/>
</dbReference>
<dbReference type="InterPro" id="IPR018833">
    <property type="entry name" value="Rv2993c-like_N"/>
</dbReference>
<dbReference type="Proteomes" id="UP000482800">
    <property type="component" value="Unassembled WGS sequence"/>
</dbReference>
<dbReference type="InterPro" id="IPR011234">
    <property type="entry name" value="Fumarylacetoacetase-like_C"/>
</dbReference>
<evidence type="ECO:0000259" key="3">
    <source>
        <dbReference type="Pfam" id="PF10370"/>
    </source>
</evidence>
<dbReference type="PANTHER" id="PTHR11820">
    <property type="entry name" value="ACYLPYRUVASE"/>
    <property type="match status" value="1"/>
</dbReference>
<reference evidence="4 5" key="2">
    <citation type="submission" date="2020-03" db="EMBL/GenBank/DDBJ databases">
        <authorList>
            <person name="Ichikawa N."/>
            <person name="Kimura A."/>
            <person name="Kitahashi Y."/>
            <person name="Uohara A."/>
        </authorList>
    </citation>
    <scope>NUCLEOTIDE SEQUENCE [LARGE SCALE GENOMIC DNA]</scope>
    <source>
        <strain evidence="4 5">NBRC 108639</strain>
    </source>
</reference>
<dbReference type="FunFam" id="3.90.850.10:FF:000002">
    <property type="entry name" value="2-hydroxyhepta-2,4-diene-1,7-dioate isomerase"/>
    <property type="match status" value="1"/>
</dbReference>
<protein>
    <submittedName>
        <fullName evidence="4">2-hydroxyhepta-2,4-diene-1,7-dioate isomerase</fullName>
    </submittedName>
</protein>
<evidence type="ECO:0000313" key="4">
    <source>
        <dbReference type="EMBL" id="GFJ78190.1"/>
    </source>
</evidence>
<keyword evidence="1" id="KW-0479">Metal-binding</keyword>
<feature type="domain" description="Rv2993c-like N-terminal" evidence="3">
    <location>
        <begin position="1"/>
        <end position="43"/>
    </location>
</feature>
<dbReference type="EMBL" id="BLPF01000001">
    <property type="protein sequence ID" value="GFJ78190.1"/>
    <property type="molecule type" value="Genomic_DNA"/>
</dbReference>
<feature type="domain" description="Fumarylacetoacetase-like C-terminal" evidence="2">
    <location>
        <begin position="48"/>
        <end position="244"/>
    </location>
</feature>
<dbReference type="GO" id="GO:0046872">
    <property type="term" value="F:metal ion binding"/>
    <property type="evidence" value="ECO:0007669"/>
    <property type="project" value="UniProtKB-KW"/>
</dbReference>
<dbReference type="AlphaFoldDB" id="A0A6V8K3T5"/>
<reference evidence="4 5" key="1">
    <citation type="submission" date="2020-03" db="EMBL/GenBank/DDBJ databases">
        <title>Whole genome shotgun sequence of Phytohabitans houttuyneae NBRC 108639.</title>
        <authorList>
            <person name="Komaki H."/>
            <person name="Tamura T."/>
        </authorList>
    </citation>
    <scope>NUCLEOTIDE SEQUENCE [LARGE SCALE GENOMIC DNA]</scope>
    <source>
        <strain evidence="4 5">NBRC 108639</strain>
    </source>
</reference>
<dbReference type="GO" id="GO:0018773">
    <property type="term" value="F:acetylpyruvate hydrolase activity"/>
    <property type="evidence" value="ECO:0007669"/>
    <property type="project" value="TreeGrafter"/>
</dbReference>
<keyword evidence="5" id="KW-1185">Reference proteome</keyword>
<comment type="caution">
    <text evidence="4">The sequence shown here is derived from an EMBL/GenBank/DDBJ whole genome shotgun (WGS) entry which is preliminary data.</text>
</comment>